<dbReference type="Proteomes" id="UP000523821">
    <property type="component" value="Unassembled WGS sequence"/>
</dbReference>
<dbReference type="InterPro" id="IPR036890">
    <property type="entry name" value="HATPase_C_sf"/>
</dbReference>
<keyword evidence="9" id="KW-0812">Transmembrane</keyword>
<dbReference type="PANTHER" id="PTHR43065:SF49">
    <property type="entry name" value="HISTIDINE KINASE"/>
    <property type="match status" value="1"/>
</dbReference>
<dbReference type="Pfam" id="PF00072">
    <property type="entry name" value="Response_reg"/>
    <property type="match status" value="1"/>
</dbReference>
<feature type="coiled-coil region" evidence="8">
    <location>
        <begin position="352"/>
        <end position="386"/>
    </location>
</feature>
<evidence type="ECO:0000259" key="12">
    <source>
        <dbReference type="PROSITE" id="PS50885"/>
    </source>
</evidence>
<evidence type="ECO:0000256" key="8">
    <source>
        <dbReference type="SAM" id="Coils"/>
    </source>
</evidence>
<evidence type="ECO:0000256" key="9">
    <source>
        <dbReference type="SAM" id="Phobius"/>
    </source>
</evidence>
<reference evidence="13 14" key="1">
    <citation type="submission" date="2020-08" db="EMBL/GenBank/DDBJ databases">
        <title>Genomic Encyclopedia of Type Strains, Phase IV (KMG-IV): sequencing the most valuable type-strain genomes for metagenomic binning, comparative biology and taxonomic classification.</title>
        <authorList>
            <person name="Goeker M."/>
        </authorList>
    </citation>
    <scope>NUCLEOTIDE SEQUENCE [LARGE SCALE GENOMIC DNA]</scope>
    <source>
        <strain evidence="13 14">DSM 16268</strain>
    </source>
</reference>
<feature type="domain" description="HAMP" evidence="12">
    <location>
        <begin position="302"/>
        <end position="353"/>
    </location>
</feature>
<dbReference type="InterPro" id="IPR011006">
    <property type="entry name" value="CheY-like_superfamily"/>
</dbReference>
<evidence type="ECO:0000256" key="4">
    <source>
        <dbReference type="ARBA" id="ARBA00022553"/>
    </source>
</evidence>
<dbReference type="InterPro" id="IPR001789">
    <property type="entry name" value="Sig_transdc_resp-reg_receiver"/>
</dbReference>
<evidence type="ECO:0000259" key="10">
    <source>
        <dbReference type="PROSITE" id="PS50109"/>
    </source>
</evidence>
<evidence type="ECO:0000256" key="6">
    <source>
        <dbReference type="ARBA" id="ARBA00022777"/>
    </source>
</evidence>
<dbReference type="PROSITE" id="PS50109">
    <property type="entry name" value="HIS_KIN"/>
    <property type="match status" value="1"/>
</dbReference>
<dbReference type="CDD" id="cd16919">
    <property type="entry name" value="HATPase_CckA-like"/>
    <property type="match status" value="1"/>
</dbReference>
<dbReference type="CDD" id="cd18774">
    <property type="entry name" value="PDC2_HK_sensor"/>
    <property type="match status" value="1"/>
</dbReference>
<dbReference type="InterPro" id="IPR004358">
    <property type="entry name" value="Sig_transdc_His_kin-like_C"/>
</dbReference>
<comment type="subcellular location">
    <subcellularLocation>
        <location evidence="2">Membrane</location>
    </subcellularLocation>
</comment>
<dbReference type="Gene3D" id="3.40.50.2300">
    <property type="match status" value="1"/>
</dbReference>
<evidence type="ECO:0000313" key="13">
    <source>
        <dbReference type="EMBL" id="MBB5754465.1"/>
    </source>
</evidence>
<comment type="catalytic activity">
    <reaction evidence="1">
        <text>ATP + protein L-histidine = ADP + protein N-phospho-L-histidine.</text>
        <dbReference type="EC" id="2.7.13.3"/>
    </reaction>
</comment>
<dbReference type="PRINTS" id="PR00344">
    <property type="entry name" value="BCTRLSENSOR"/>
</dbReference>
<evidence type="ECO:0000256" key="7">
    <source>
        <dbReference type="PROSITE-ProRule" id="PRU00169"/>
    </source>
</evidence>
<proteinExistence type="predicted"/>
<dbReference type="SMART" id="SM00387">
    <property type="entry name" value="HATPase_c"/>
    <property type="match status" value="1"/>
</dbReference>
<evidence type="ECO:0000259" key="11">
    <source>
        <dbReference type="PROSITE" id="PS50110"/>
    </source>
</evidence>
<keyword evidence="9" id="KW-1133">Transmembrane helix</keyword>
<feature type="transmembrane region" description="Helical" evidence="9">
    <location>
        <begin position="16"/>
        <end position="37"/>
    </location>
</feature>
<keyword evidence="4 7" id="KW-0597">Phosphoprotein</keyword>
<evidence type="ECO:0000256" key="2">
    <source>
        <dbReference type="ARBA" id="ARBA00004370"/>
    </source>
</evidence>
<feature type="domain" description="Response regulatory" evidence="11">
    <location>
        <begin position="662"/>
        <end position="777"/>
    </location>
</feature>
<evidence type="ECO:0000256" key="3">
    <source>
        <dbReference type="ARBA" id="ARBA00012438"/>
    </source>
</evidence>
<dbReference type="InterPro" id="IPR036097">
    <property type="entry name" value="HisK_dim/P_sf"/>
</dbReference>
<dbReference type="SUPFAM" id="SSF55874">
    <property type="entry name" value="ATPase domain of HSP90 chaperone/DNA topoisomerase II/histidine kinase"/>
    <property type="match status" value="1"/>
</dbReference>
<dbReference type="EC" id="2.7.13.3" evidence="3"/>
<dbReference type="Gene3D" id="6.10.340.10">
    <property type="match status" value="1"/>
</dbReference>
<feature type="transmembrane region" description="Helical" evidence="9">
    <location>
        <begin position="279"/>
        <end position="301"/>
    </location>
</feature>
<feature type="modified residue" description="4-aspartylphosphate" evidence="7">
    <location>
        <position position="712"/>
    </location>
</feature>
<dbReference type="GO" id="GO:0000155">
    <property type="term" value="F:phosphorelay sensor kinase activity"/>
    <property type="evidence" value="ECO:0007669"/>
    <property type="project" value="InterPro"/>
</dbReference>
<dbReference type="InterPro" id="IPR003660">
    <property type="entry name" value="HAMP_dom"/>
</dbReference>
<keyword evidence="8" id="KW-0175">Coiled coil</keyword>
<organism evidence="13 14">
    <name type="scientific">Prosthecomicrobium pneumaticum</name>
    <dbReference type="NCBI Taxonomy" id="81895"/>
    <lineage>
        <taxon>Bacteria</taxon>
        <taxon>Pseudomonadati</taxon>
        <taxon>Pseudomonadota</taxon>
        <taxon>Alphaproteobacteria</taxon>
        <taxon>Hyphomicrobiales</taxon>
        <taxon>Kaistiaceae</taxon>
        <taxon>Prosthecomicrobium</taxon>
    </lineage>
</organism>
<dbReference type="InterPro" id="IPR003661">
    <property type="entry name" value="HisK_dim/P_dom"/>
</dbReference>
<evidence type="ECO:0000256" key="1">
    <source>
        <dbReference type="ARBA" id="ARBA00000085"/>
    </source>
</evidence>
<accession>A0A7W9FPE7</accession>
<evidence type="ECO:0000256" key="5">
    <source>
        <dbReference type="ARBA" id="ARBA00022679"/>
    </source>
</evidence>
<dbReference type="PANTHER" id="PTHR43065">
    <property type="entry name" value="SENSOR HISTIDINE KINASE"/>
    <property type="match status" value="1"/>
</dbReference>
<comment type="caution">
    <text evidence="13">The sequence shown here is derived from an EMBL/GenBank/DDBJ whole genome shotgun (WGS) entry which is preliminary data.</text>
</comment>
<dbReference type="InterPro" id="IPR003594">
    <property type="entry name" value="HATPase_dom"/>
</dbReference>
<keyword evidence="9" id="KW-0472">Membrane</keyword>
<evidence type="ECO:0000313" key="14">
    <source>
        <dbReference type="Proteomes" id="UP000523821"/>
    </source>
</evidence>
<dbReference type="PROSITE" id="PS50885">
    <property type="entry name" value="HAMP"/>
    <property type="match status" value="1"/>
</dbReference>
<gene>
    <name evidence="13" type="ORF">GGQ63_003551</name>
</gene>
<dbReference type="SUPFAM" id="SSF52172">
    <property type="entry name" value="CheY-like"/>
    <property type="match status" value="1"/>
</dbReference>
<dbReference type="InterPro" id="IPR005467">
    <property type="entry name" value="His_kinase_dom"/>
</dbReference>
<dbReference type="SMART" id="SM00388">
    <property type="entry name" value="HisKA"/>
    <property type="match status" value="1"/>
</dbReference>
<keyword evidence="6 13" id="KW-0418">Kinase</keyword>
<dbReference type="Gene3D" id="3.30.565.10">
    <property type="entry name" value="Histidine kinase-like ATPase, C-terminal domain"/>
    <property type="match status" value="1"/>
</dbReference>
<protein>
    <recommendedName>
        <fullName evidence="3">histidine kinase</fullName>
        <ecNumber evidence="3">2.7.13.3</ecNumber>
    </recommendedName>
</protein>
<feature type="domain" description="Histidine kinase" evidence="10">
    <location>
        <begin position="416"/>
        <end position="639"/>
    </location>
</feature>
<dbReference type="Gene3D" id="1.10.287.130">
    <property type="match status" value="1"/>
</dbReference>
<dbReference type="PROSITE" id="PS50110">
    <property type="entry name" value="RESPONSE_REGULATORY"/>
    <property type="match status" value="1"/>
</dbReference>
<dbReference type="GO" id="GO:0016020">
    <property type="term" value="C:membrane"/>
    <property type="evidence" value="ECO:0007669"/>
    <property type="project" value="UniProtKB-SubCell"/>
</dbReference>
<keyword evidence="5" id="KW-0808">Transferase</keyword>
<dbReference type="EMBL" id="JACHOO010000008">
    <property type="protein sequence ID" value="MBB5754465.1"/>
    <property type="molecule type" value="Genomic_DNA"/>
</dbReference>
<dbReference type="SMART" id="SM00448">
    <property type="entry name" value="REC"/>
    <property type="match status" value="1"/>
</dbReference>
<dbReference type="AlphaFoldDB" id="A0A7W9FPE7"/>
<dbReference type="RefSeq" id="WP_183857904.1">
    <property type="nucleotide sequence ID" value="NZ_JACHOO010000008.1"/>
</dbReference>
<dbReference type="Pfam" id="PF02518">
    <property type="entry name" value="HATPase_c"/>
    <property type="match status" value="1"/>
</dbReference>
<keyword evidence="14" id="KW-1185">Reference proteome</keyword>
<name>A0A7W9FPE7_9HYPH</name>
<sequence length="779" mass="83872">MAAESPKRPRRVSARLLLLALVGVLVGPGLVFTALLISRYAASERTRYEAQARSLAEQVKNAVNSDLAGLRSTLQTLGTSTRLAAGDVSGFYDQMVTVKSFLGADIALRAIDGQQLANTRLPGAHDLPKTPLDVDAAAIATRRPVISGVYVGAIAQRPVIAIALAWPEVGTPRYLLHVNFSTDRIAEIIRRDLPPGWIISVVDRSGVVVARSERHAEISGQPGLPEFIAKLDGPGGTFTNVNRFGEELLVGYTRSTSSGWSVTASIPEALVRAPLLRDLALLIGFGALAFAISGGLAYWLFGLIARPLAALTRASRNLGSEDARFDVDTPIREIARLGDALGSASDELARSIDRARRSDEALQRANERLEQRVRERTRELTAANEALRTEALAREAAELQLRQAQKMEALGQLTGGIAHDFNNMLAVVIGGLNLMRARLERGDTDVGRFLDAAMEGGRRAAELTARLLAFARQQPLAPEPTDGNRLIGGMADLLNRTLREDVRLETVLAAGLWRIHVDPGQLENALLNLAVNARDAMPEGGRLTIETGNGFIDEAYALEHGLSAGQYVMIAVSDTGTGMPPEVAARAFDPFFTTKDVGKGTGLGLSQVYGFVRQSNGHVKIYSEPGEGTTVKIYLPRWYGAEERPGRAATAADVARAADGETVLVVEDEERVRMMTCEALRELGYRVLEADGAAGALALLDAGDTVTLLFTDIVMPEVNGRRLAEEALRRRPGLKVLFTTGFTRNAVVHNGVLDPGVNFLQKPFTLDQLAARVRATLDG</sequence>
<dbReference type="SUPFAM" id="SSF47384">
    <property type="entry name" value="Homodimeric domain of signal transducing histidine kinase"/>
    <property type="match status" value="1"/>
</dbReference>